<organism evidence="1 2">
    <name type="scientific">Trichlorobacter ammonificans</name>
    <dbReference type="NCBI Taxonomy" id="2916410"/>
    <lineage>
        <taxon>Bacteria</taxon>
        <taxon>Pseudomonadati</taxon>
        <taxon>Thermodesulfobacteriota</taxon>
        <taxon>Desulfuromonadia</taxon>
        <taxon>Geobacterales</taxon>
        <taxon>Geobacteraceae</taxon>
        <taxon>Trichlorobacter</taxon>
    </lineage>
</organism>
<dbReference type="EMBL" id="OW150024">
    <property type="protein sequence ID" value="CAH2030721.1"/>
    <property type="molecule type" value="Genomic_DNA"/>
</dbReference>
<proteinExistence type="predicted"/>
<evidence type="ECO:0000313" key="2">
    <source>
        <dbReference type="Proteomes" id="UP001295463"/>
    </source>
</evidence>
<gene>
    <name evidence="1" type="ORF">GEAMG1_0908</name>
</gene>
<name>A0ABM9D8L3_9BACT</name>
<accession>A0ABM9D8L3</accession>
<reference evidence="1 2" key="1">
    <citation type="submission" date="2022-03" db="EMBL/GenBank/DDBJ databases">
        <authorList>
            <person name="Koch H."/>
        </authorList>
    </citation>
    <scope>NUCLEOTIDE SEQUENCE [LARGE SCALE GENOMIC DNA]</scope>
    <source>
        <strain evidence="1 2">G1</strain>
    </source>
</reference>
<protein>
    <submittedName>
        <fullName evidence="1">Uncharacterized protein</fullName>
    </submittedName>
</protein>
<dbReference type="Proteomes" id="UP001295463">
    <property type="component" value="Chromosome"/>
</dbReference>
<keyword evidence="2" id="KW-1185">Reference proteome</keyword>
<evidence type="ECO:0000313" key="1">
    <source>
        <dbReference type="EMBL" id="CAH2030721.1"/>
    </source>
</evidence>
<sequence length="160" mass="18739">MRGFPLTSLHFFIYENRFSAVDTASTPPLKDSLHTSFPLQFQPLARISPKIERNFTQDFSQTNPAAYATHPAKCKNSFNLFHRPFRPFLTRNQFLSLKRTAARQAFHNRILEPFRILENPPEPNESLKNPLKRRKEKVCRKVHRSPAQTVTRQRPVIAHF</sequence>